<evidence type="ECO:0000256" key="1">
    <source>
        <dbReference type="SAM" id="Phobius"/>
    </source>
</evidence>
<feature type="transmembrane region" description="Helical" evidence="1">
    <location>
        <begin position="224"/>
        <end position="244"/>
    </location>
</feature>
<proteinExistence type="predicted"/>
<reference evidence="2 3" key="1">
    <citation type="submission" date="2014-04" db="EMBL/GenBank/DDBJ databases">
        <authorList>
            <consortium name="DOE Joint Genome Institute"/>
            <person name="Kuo A."/>
            <person name="Kohler A."/>
            <person name="Costa M.D."/>
            <person name="Nagy L.G."/>
            <person name="Floudas D."/>
            <person name="Copeland A."/>
            <person name="Barry K.W."/>
            <person name="Cichocki N."/>
            <person name="Veneault-Fourrey C."/>
            <person name="LaButti K."/>
            <person name="Lindquist E.A."/>
            <person name="Lipzen A."/>
            <person name="Lundell T."/>
            <person name="Morin E."/>
            <person name="Murat C."/>
            <person name="Sun H."/>
            <person name="Tunlid A."/>
            <person name="Henrissat B."/>
            <person name="Grigoriev I.V."/>
            <person name="Hibbett D.S."/>
            <person name="Martin F."/>
            <person name="Nordberg H.P."/>
            <person name="Cantor M.N."/>
            <person name="Hua S.X."/>
        </authorList>
    </citation>
    <scope>NUCLEOTIDE SEQUENCE [LARGE SCALE GENOMIC DNA]</scope>
    <source>
        <strain evidence="2 3">441</strain>
    </source>
</reference>
<dbReference type="OrthoDB" id="301502at2759"/>
<feature type="transmembrane region" description="Helical" evidence="1">
    <location>
        <begin position="273"/>
        <end position="297"/>
    </location>
</feature>
<keyword evidence="3" id="KW-1185">Reference proteome</keyword>
<dbReference type="SUPFAM" id="SSF50998">
    <property type="entry name" value="Quinoprotein alcohol dehydrogenase-like"/>
    <property type="match status" value="1"/>
</dbReference>
<keyword evidence="1" id="KW-0812">Transmembrane</keyword>
<keyword evidence="1" id="KW-1133">Transmembrane helix</keyword>
<dbReference type="InterPro" id="IPR015943">
    <property type="entry name" value="WD40/YVTN_repeat-like_dom_sf"/>
</dbReference>
<keyword evidence="1" id="KW-0472">Membrane</keyword>
<accession>A0A0C9Z2J4</accession>
<evidence type="ECO:0000313" key="3">
    <source>
        <dbReference type="Proteomes" id="UP000054018"/>
    </source>
</evidence>
<organism evidence="2 3">
    <name type="scientific">Pisolithus microcarpus 441</name>
    <dbReference type="NCBI Taxonomy" id="765257"/>
    <lineage>
        <taxon>Eukaryota</taxon>
        <taxon>Fungi</taxon>
        <taxon>Dikarya</taxon>
        <taxon>Basidiomycota</taxon>
        <taxon>Agaricomycotina</taxon>
        <taxon>Agaricomycetes</taxon>
        <taxon>Agaricomycetidae</taxon>
        <taxon>Boletales</taxon>
        <taxon>Sclerodermatineae</taxon>
        <taxon>Pisolithaceae</taxon>
        <taxon>Pisolithus</taxon>
    </lineage>
</organism>
<dbReference type="HOGENOM" id="CLU_577605_0_0_1"/>
<reference evidence="3" key="2">
    <citation type="submission" date="2015-01" db="EMBL/GenBank/DDBJ databases">
        <title>Evolutionary Origins and Diversification of the Mycorrhizal Mutualists.</title>
        <authorList>
            <consortium name="DOE Joint Genome Institute"/>
            <consortium name="Mycorrhizal Genomics Consortium"/>
            <person name="Kohler A."/>
            <person name="Kuo A."/>
            <person name="Nagy L.G."/>
            <person name="Floudas D."/>
            <person name="Copeland A."/>
            <person name="Barry K.W."/>
            <person name="Cichocki N."/>
            <person name="Veneault-Fourrey C."/>
            <person name="LaButti K."/>
            <person name="Lindquist E.A."/>
            <person name="Lipzen A."/>
            <person name="Lundell T."/>
            <person name="Morin E."/>
            <person name="Murat C."/>
            <person name="Riley R."/>
            <person name="Ohm R."/>
            <person name="Sun H."/>
            <person name="Tunlid A."/>
            <person name="Henrissat B."/>
            <person name="Grigoriev I.V."/>
            <person name="Hibbett D.S."/>
            <person name="Martin F."/>
        </authorList>
    </citation>
    <scope>NUCLEOTIDE SEQUENCE [LARGE SCALE GENOMIC DNA]</scope>
    <source>
        <strain evidence="3">441</strain>
    </source>
</reference>
<dbReference type="EMBL" id="KN833948">
    <property type="protein sequence ID" value="KIK14258.1"/>
    <property type="molecule type" value="Genomic_DNA"/>
</dbReference>
<dbReference type="InterPro" id="IPR011047">
    <property type="entry name" value="Quinoprotein_ADH-like_sf"/>
</dbReference>
<protein>
    <submittedName>
        <fullName evidence="2">Unplaced genomic scaffold scaffold_264, whole genome shotgun sequence</fullName>
    </submittedName>
</protein>
<evidence type="ECO:0000313" key="2">
    <source>
        <dbReference type="EMBL" id="KIK14258.1"/>
    </source>
</evidence>
<name>A0A0C9Z2J4_9AGAM</name>
<dbReference type="AlphaFoldDB" id="A0A0C9Z2J4"/>
<sequence length="473" mass="53371">MSAYVVHKTLLDEHTDSVNALSFSPCGREGDPTRREGYTNFLPGLGAKHEAVGDWCWEQGSHYSGRMPSAWDVASMTALWHIRSPDIPKQIASSAVYLDLNAIVINTLHDGLYLFKLGSTKPVWRWFYECNCEAEVRYPLLVSFLHDGKAIMSGSPTGSVCIWQTKSKELYQVLPHSDDVIQAVSATQRGAWSYVAAASAGKGVETYIKIWRAKHYWSDYGRMSWTILYGVVCIALACGLVRLAWHNTPWAWIAVFLIDSIGKVIDLLQQIALFSYGCLCSLLLALWTSIADVWAAIVSHIRSTLRTFIGLLPVDGFQHPPYLQVPPQYDLPVLASDDNVGEKTAWSHYQNRDASCRNKPDTIIQVIFQYTVNQRNVVRARHWKPRKLLTVEWFIVGPNRTPSQSDTEMSEVRDCKGECQRVSTKEERNDKGMVVVRKRVENRQHLCQGSTSASLHKQTHCTLRDVVSFLPPA</sequence>
<dbReference type="Gene3D" id="2.130.10.10">
    <property type="entry name" value="YVTN repeat-like/Quinoprotein amine dehydrogenase"/>
    <property type="match status" value="1"/>
</dbReference>
<gene>
    <name evidence="2" type="ORF">PISMIDRAFT_25430</name>
</gene>
<dbReference type="Proteomes" id="UP000054018">
    <property type="component" value="Unassembled WGS sequence"/>
</dbReference>